<keyword evidence="2" id="KW-1185">Reference proteome</keyword>
<dbReference type="EMBL" id="MTYJ01000020">
    <property type="protein sequence ID" value="OQV21917.1"/>
    <property type="molecule type" value="Genomic_DNA"/>
</dbReference>
<comment type="caution">
    <text evidence="1">The sequence shown here is derived from an EMBL/GenBank/DDBJ whole genome shotgun (WGS) entry which is preliminary data.</text>
</comment>
<protein>
    <submittedName>
        <fullName evidence="1">Uncharacterized protein</fullName>
    </submittedName>
</protein>
<evidence type="ECO:0000313" key="2">
    <source>
        <dbReference type="Proteomes" id="UP000192578"/>
    </source>
</evidence>
<organism evidence="1 2">
    <name type="scientific">Hypsibius exemplaris</name>
    <name type="common">Freshwater tardigrade</name>
    <dbReference type="NCBI Taxonomy" id="2072580"/>
    <lineage>
        <taxon>Eukaryota</taxon>
        <taxon>Metazoa</taxon>
        <taxon>Ecdysozoa</taxon>
        <taxon>Tardigrada</taxon>
        <taxon>Eutardigrada</taxon>
        <taxon>Parachela</taxon>
        <taxon>Hypsibioidea</taxon>
        <taxon>Hypsibiidae</taxon>
        <taxon>Hypsibius</taxon>
    </lineage>
</organism>
<dbReference type="Proteomes" id="UP000192578">
    <property type="component" value="Unassembled WGS sequence"/>
</dbReference>
<sequence>MDRLELDDVLRRCVGAITNTAMVPVVWSYASLPVARGGLRIRRPNKLALSAYFVSIHLTEVLRKMIVTHIDGDEQVADATLAWCAQTGREGTAHPKDSEIMGLLSCGDGMPQSNLLESNAFRVAFALRLGAEICQPHIFQCGKLVDREGHYGLSCNTIPAGRSSRHSVLNDVIKRTLASASLSSKLEPPGLDRGNSLEPRQEDRCLHHVDKLPDKGFHLAKKLARERNLFYDRM</sequence>
<name>A0A1W0X2Z9_HYPEX</name>
<proteinExistence type="predicted"/>
<dbReference type="AlphaFoldDB" id="A0A1W0X2Z9"/>
<reference evidence="2" key="1">
    <citation type="submission" date="2017-01" db="EMBL/GenBank/DDBJ databases">
        <title>Comparative genomics of anhydrobiosis in the tardigrade Hypsibius dujardini.</title>
        <authorList>
            <person name="Yoshida Y."/>
            <person name="Koutsovoulos G."/>
            <person name="Laetsch D."/>
            <person name="Stevens L."/>
            <person name="Kumar S."/>
            <person name="Horikawa D."/>
            <person name="Ishino K."/>
            <person name="Komine S."/>
            <person name="Tomita M."/>
            <person name="Blaxter M."/>
            <person name="Arakawa K."/>
        </authorList>
    </citation>
    <scope>NUCLEOTIDE SEQUENCE [LARGE SCALE GENOMIC DNA]</scope>
    <source>
        <strain evidence="2">Z151</strain>
    </source>
</reference>
<accession>A0A1W0X2Z9</accession>
<evidence type="ECO:0000313" key="1">
    <source>
        <dbReference type="EMBL" id="OQV21917.1"/>
    </source>
</evidence>
<dbReference type="OrthoDB" id="2016582at2759"/>
<gene>
    <name evidence="1" type="ORF">BV898_04130</name>
</gene>